<name>A0A8X6PN26_NEPPI</name>
<evidence type="ECO:0000313" key="1">
    <source>
        <dbReference type="EMBL" id="GFT72735.1"/>
    </source>
</evidence>
<accession>A0A8X6PN26</accession>
<gene>
    <name evidence="1" type="ORF">NPIL_203181</name>
</gene>
<dbReference type="AlphaFoldDB" id="A0A8X6PN26"/>
<feature type="non-terminal residue" evidence="1">
    <location>
        <position position="32"/>
    </location>
</feature>
<evidence type="ECO:0000313" key="2">
    <source>
        <dbReference type="Proteomes" id="UP000887013"/>
    </source>
</evidence>
<dbReference type="Proteomes" id="UP000887013">
    <property type="component" value="Unassembled WGS sequence"/>
</dbReference>
<keyword evidence="2" id="KW-1185">Reference proteome</keyword>
<sequence length="32" mass="3588">MKKAGTVNLAVYKSDEARISLYLNDETRCVQA</sequence>
<protein>
    <submittedName>
        <fullName evidence="1">Uncharacterized protein</fullName>
    </submittedName>
</protein>
<comment type="caution">
    <text evidence="1">The sequence shown here is derived from an EMBL/GenBank/DDBJ whole genome shotgun (WGS) entry which is preliminary data.</text>
</comment>
<proteinExistence type="predicted"/>
<dbReference type="EMBL" id="BMAW01116918">
    <property type="protein sequence ID" value="GFT72735.1"/>
    <property type="molecule type" value="Genomic_DNA"/>
</dbReference>
<reference evidence="1" key="1">
    <citation type="submission" date="2020-08" db="EMBL/GenBank/DDBJ databases">
        <title>Multicomponent nature underlies the extraordinary mechanical properties of spider dragline silk.</title>
        <authorList>
            <person name="Kono N."/>
            <person name="Nakamura H."/>
            <person name="Mori M."/>
            <person name="Yoshida Y."/>
            <person name="Ohtoshi R."/>
            <person name="Malay A.D."/>
            <person name="Moran D.A.P."/>
            <person name="Tomita M."/>
            <person name="Numata K."/>
            <person name="Arakawa K."/>
        </authorList>
    </citation>
    <scope>NUCLEOTIDE SEQUENCE</scope>
</reference>
<organism evidence="1 2">
    <name type="scientific">Nephila pilipes</name>
    <name type="common">Giant wood spider</name>
    <name type="synonym">Nephila maculata</name>
    <dbReference type="NCBI Taxonomy" id="299642"/>
    <lineage>
        <taxon>Eukaryota</taxon>
        <taxon>Metazoa</taxon>
        <taxon>Ecdysozoa</taxon>
        <taxon>Arthropoda</taxon>
        <taxon>Chelicerata</taxon>
        <taxon>Arachnida</taxon>
        <taxon>Araneae</taxon>
        <taxon>Araneomorphae</taxon>
        <taxon>Entelegynae</taxon>
        <taxon>Araneoidea</taxon>
        <taxon>Nephilidae</taxon>
        <taxon>Nephila</taxon>
    </lineage>
</organism>